<evidence type="ECO:0000256" key="4">
    <source>
        <dbReference type="ARBA" id="ARBA00022692"/>
    </source>
</evidence>
<feature type="transmembrane region" description="Helical" evidence="7">
    <location>
        <begin position="102"/>
        <end position="124"/>
    </location>
</feature>
<keyword evidence="4 7" id="KW-0812">Transmembrane</keyword>
<feature type="transmembrane region" description="Helical" evidence="7">
    <location>
        <begin position="322"/>
        <end position="344"/>
    </location>
</feature>
<reference evidence="9" key="1">
    <citation type="submission" date="2015-07" db="EMBL/GenBank/DDBJ databases">
        <title>Complete Genome of Thermincola ferriacetica strain Z-0001T.</title>
        <authorList>
            <person name="Lusk B."/>
            <person name="Badalamenti J.P."/>
            <person name="Parameswaran P."/>
            <person name="Bond D.R."/>
            <person name="Torres C.I."/>
        </authorList>
    </citation>
    <scope>NUCLEOTIDE SEQUENCE [LARGE SCALE GENOMIC DNA]</scope>
    <source>
        <strain evidence="9">Z-0001</strain>
    </source>
</reference>
<evidence type="ECO:0000256" key="7">
    <source>
        <dbReference type="SAM" id="Phobius"/>
    </source>
</evidence>
<dbReference type="Proteomes" id="UP000037175">
    <property type="component" value="Unassembled WGS sequence"/>
</dbReference>
<protein>
    <recommendedName>
        <fullName evidence="10">Sulfate exporter family transporter</fullName>
    </recommendedName>
</protein>
<feature type="transmembrane region" description="Helical" evidence="7">
    <location>
        <begin position="136"/>
        <end position="157"/>
    </location>
</feature>
<dbReference type="GO" id="GO:0005886">
    <property type="term" value="C:plasma membrane"/>
    <property type="evidence" value="ECO:0007669"/>
    <property type="project" value="UniProtKB-SubCell"/>
</dbReference>
<gene>
    <name evidence="8" type="ORF">Tfer_2198</name>
</gene>
<feature type="transmembrane region" description="Helical" evidence="7">
    <location>
        <begin position="77"/>
        <end position="96"/>
    </location>
</feature>
<dbReference type="AlphaFoldDB" id="A0A0L6W1Y8"/>
<evidence type="ECO:0000256" key="5">
    <source>
        <dbReference type="ARBA" id="ARBA00022989"/>
    </source>
</evidence>
<dbReference type="Pfam" id="PF03601">
    <property type="entry name" value="Cons_hypoth698"/>
    <property type="match status" value="1"/>
</dbReference>
<comment type="subcellular location">
    <subcellularLocation>
        <location evidence="1">Cell membrane</location>
        <topology evidence="1">Multi-pass membrane protein</topology>
    </subcellularLocation>
</comment>
<feature type="transmembrane region" description="Helical" evidence="7">
    <location>
        <begin position="224"/>
        <end position="247"/>
    </location>
</feature>
<evidence type="ECO:0000313" key="9">
    <source>
        <dbReference type="Proteomes" id="UP000037175"/>
    </source>
</evidence>
<feature type="transmembrane region" description="Helical" evidence="7">
    <location>
        <begin position="259"/>
        <end position="281"/>
    </location>
</feature>
<evidence type="ECO:0000256" key="1">
    <source>
        <dbReference type="ARBA" id="ARBA00004651"/>
    </source>
</evidence>
<evidence type="ECO:0000256" key="3">
    <source>
        <dbReference type="ARBA" id="ARBA00022475"/>
    </source>
</evidence>
<keyword evidence="5 7" id="KW-1133">Transmembrane helix</keyword>
<evidence type="ECO:0000256" key="6">
    <source>
        <dbReference type="ARBA" id="ARBA00023136"/>
    </source>
</evidence>
<dbReference type="PANTHER" id="PTHR30106">
    <property type="entry name" value="INNER MEMBRANE PROTEIN YEIH-RELATED"/>
    <property type="match status" value="1"/>
</dbReference>
<dbReference type="InterPro" id="IPR018383">
    <property type="entry name" value="UPF0324_pro"/>
</dbReference>
<sequence length="346" mass="36548">MQTYENSGRNSISLLQPRPTGYLQGIALTLVLSVVAQKIVTFPYVSVMGTMVTAILLGITWRAVMNVPLEAKTGIDFTAKIILRLGIILMGVRLNIDDIISAGPRIVLLDITVITFAIIFIYFLGRQMQVDKKMALLTGVGTGVCGAAAVAAAAPVVDATEEQTAISVAIVALLGTIGTVVYTFLLKAGVMAGRLYGIFAGSTLHELAHVVAAAQPAGATATDIAVLVKLGRVALLAPAVLVIGLLFNRKQATGQKPGLRNLPIPWFIFGFLGVSIINTTGILPHQVIAFILNLSIFLLTMAMAALGLNVDISSFRRLGIKSFAIGFCGSVVLSALGFVLVTHFRF</sequence>
<evidence type="ECO:0000313" key="8">
    <source>
        <dbReference type="EMBL" id="KNZ69094.1"/>
    </source>
</evidence>
<evidence type="ECO:0008006" key="10">
    <source>
        <dbReference type="Google" id="ProtNLM"/>
    </source>
</evidence>
<keyword evidence="9" id="KW-1185">Reference proteome</keyword>
<feature type="transmembrane region" description="Helical" evidence="7">
    <location>
        <begin position="163"/>
        <end position="185"/>
    </location>
</feature>
<dbReference type="PANTHER" id="PTHR30106:SF2">
    <property type="entry name" value="UPF0324 INNER MEMBRANE PROTEIN YEIH"/>
    <property type="match status" value="1"/>
</dbReference>
<dbReference type="EMBL" id="LGTE01000016">
    <property type="protein sequence ID" value="KNZ69094.1"/>
    <property type="molecule type" value="Genomic_DNA"/>
</dbReference>
<feature type="transmembrane region" description="Helical" evidence="7">
    <location>
        <begin position="287"/>
        <end position="310"/>
    </location>
</feature>
<organism evidence="8 9">
    <name type="scientific">Thermincola ferriacetica</name>
    <dbReference type="NCBI Taxonomy" id="281456"/>
    <lineage>
        <taxon>Bacteria</taxon>
        <taxon>Bacillati</taxon>
        <taxon>Bacillota</taxon>
        <taxon>Clostridia</taxon>
        <taxon>Eubacteriales</taxon>
        <taxon>Thermincolaceae</taxon>
        <taxon>Thermincola</taxon>
    </lineage>
</organism>
<proteinExistence type="inferred from homology"/>
<name>A0A0L6W1Y8_9FIRM</name>
<dbReference type="RefSeq" id="WP_013119431.1">
    <property type="nucleotide sequence ID" value="NZ_LGTE01000016.1"/>
</dbReference>
<comment type="similarity">
    <text evidence="2">Belongs to the UPF0324 family.</text>
</comment>
<keyword evidence="6 7" id="KW-0472">Membrane</keyword>
<feature type="transmembrane region" description="Helical" evidence="7">
    <location>
        <begin position="46"/>
        <end position="65"/>
    </location>
</feature>
<comment type="caution">
    <text evidence="8">The sequence shown here is derived from an EMBL/GenBank/DDBJ whole genome shotgun (WGS) entry which is preliminary data.</text>
</comment>
<keyword evidence="3" id="KW-1003">Cell membrane</keyword>
<accession>A0A0L6W1Y8</accession>
<evidence type="ECO:0000256" key="2">
    <source>
        <dbReference type="ARBA" id="ARBA00007977"/>
    </source>
</evidence>
<dbReference type="PATRIC" id="fig|281456.6.peg.2323"/>